<evidence type="ECO:0000256" key="3">
    <source>
        <dbReference type="ARBA" id="ARBA00022692"/>
    </source>
</evidence>
<evidence type="ECO:0000313" key="7">
    <source>
        <dbReference type="EMBL" id="AZV42868.1"/>
    </source>
</evidence>
<dbReference type="GO" id="GO:0022857">
    <property type="term" value="F:transmembrane transporter activity"/>
    <property type="evidence" value="ECO:0007669"/>
    <property type="project" value="InterPro"/>
</dbReference>
<name>A0A3T0KRI2_9BACI</name>
<accession>A0A3T0KRI2</accession>
<dbReference type="AlphaFoldDB" id="A0A3T0KRI2"/>
<comment type="similarity">
    <text evidence="2">Belongs to the SLC13A/DASS transporter (TC 2.A.47) family. DIT1 subfamily.</text>
</comment>
<dbReference type="PANTHER" id="PTHR42826">
    <property type="entry name" value="DICARBOXYLATE TRANSPORTER 2.1, CHLOROPLASTIC"/>
    <property type="match status" value="1"/>
</dbReference>
<dbReference type="EMBL" id="CP026095">
    <property type="protein sequence ID" value="AZV42868.1"/>
    <property type="molecule type" value="Genomic_DNA"/>
</dbReference>
<feature type="transmembrane region" description="Helical" evidence="6">
    <location>
        <begin position="43"/>
        <end position="67"/>
    </location>
</feature>
<dbReference type="KEGG" id="pasa:BAOM_2259"/>
<sequence>MEDRPKQSAVLLSALFSYKKGELIYFYSHYFFASNTVHVRAMYAAFLGVAIAAGTSSMLTALILGFFGNLFGCLTHYGSGPAPVFFGSGYVLQDKWWLIGFGVSVIHIIIWGLVGGLWWKVLGLW</sequence>
<gene>
    <name evidence="7" type="ORF">BAOM_2259</name>
</gene>
<evidence type="ECO:0000256" key="2">
    <source>
        <dbReference type="ARBA" id="ARBA00007349"/>
    </source>
</evidence>
<evidence type="ECO:0000313" key="8">
    <source>
        <dbReference type="Proteomes" id="UP000283095"/>
    </source>
</evidence>
<organism evidence="7 8">
    <name type="scientific">Peribacillus asahii</name>
    <dbReference type="NCBI Taxonomy" id="228899"/>
    <lineage>
        <taxon>Bacteria</taxon>
        <taxon>Bacillati</taxon>
        <taxon>Bacillota</taxon>
        <taxon>Bacilli</taxon>
        <taxon>Bacillales</taxon>
        <taxon>Bacillaceae</taxon>
        <taxon>Peribacillus</taxon>
    </lineage>
</organism>
<dbReference type="InterPro" id="IPR030676">
    <property type="entry name" value="CitT-rel"/>
</dbReference>
<evidence type="ECO:0000256" key="1">
    <source>
        <dbReference type="ARBA" id="ARBA00004141"/>
    </source>
</evidence>
<dbReference type="GO" id="GO:0016020">
    <property type="term" value="C:membrane"/>
    <property type="evidence" value="ECO:0007669"/>
    <property type="project" value="UniProtKB-SubCell"/>
</dbReference>
<evidence type="ECO:0000256" key="4">
    <source>
        <dbReference type="ARBA" id="ARBA00022989"/>
    </source>
</evidence>
<dbReference type="Pfam" id="PF00939">
    <property type="entry name" value="Na_sulph_symp"/>
    <property type="match status" value="1"/>
</dbReference>
<evidence type="ECO:0000256" key="6">
    <source>
        <dbReference type="SAM" id="Phobius"/>
    </source>
</evidence>
<proteinExistence type="inferred from homology"/>
<dbReference type="Proteomes" id="UP000283095">
    <property type="component" value="Chromosome"/>
</dbReference>
<reference evidence="7 8" key="1">
    <citation type="submission" date="2018-01" db="EMBL/GenBank/DDBJ databases">
        <title>Bacillus asahii Genome sequencing and assembly.</title>
        <authorList>
            <person name="Jiang H."/>
            <person name="Feng Y."/>
            <person name="Zhao F."/>
            <person name="Lin X."/>
        </authorList>
    </citation>
    <scope>NUCLEOTIDE SEQUENCE [LARGE SCALE GENOMIC DNA]</scope>
    <source>
        <strain evidence="7 8">OM18</strain>
    </source>
</reference>
<dbReference type="InterPro" id="IPR001898">
    <property type="entry name" value="SLC13A/DASS"/>
</dbReference>
<protein>
    <submittedName>
        <fullName evidence="7">2-oxoglutarate translocator</fullName>
    </submittedName>
</protein>
<keyword evidence="5 6" id="KW-0472">Membrane</keyword>
<feature type="transmembrane region" description="Helical" evidence="6">
    <location>
        <begin position="96"/>
        <end position="119"/>
    </location>
</feature>
<evidence type="ECO:0000256" key="5">
    <source>
        <dbReference type="ARBA" id="ARBA00023136"/>
    </source>
</evidence>
<comment type="subcellular location">
    <subcellularLocation>
        <location evidence="1">Membrane</location>
        <topology evidence="1">Multi-pass membrane protein</topology>
    </subcellularLocation>
</comment>
<keyword evidence="4 6" id="KW-1133">Transmembrane helix</keyword>
<keyword evidence="3 6" id="KW-0812">Transmembrane</keyword>